<accession>A0A0B2VQV1</accession>
<feature type="compositionally biased region" description="Basic residues" evidence="1">
    <location>
        <begin position="283"/>
        <end position="294"/>
    </location>
</feature>
<proteinExistence type="predicted"/>
<comment type="caution">
    <text evidence="2">The sequence shown here is derived from an EMBL/GenBank/DDBJ whole genome shotgun (WGS) entry which is preliminary data.</text>
</comment>
<keyword evidence="3" id="KW-1185">Reference proteome</keyword>
<feature type="compositionally biased region" description="Basic and acidic residues" evidence="1">
    <location>
        <begin position="257"/>
        <end position="269"/>
    </location>
</feature>
<sequence length="311" mass="36127">MTLERQGVSHRLGYIVKTTPSVPELSLFTNHVFIVSCSRLLSNHTCFNDNHFSTLRIVKSELISRNWAVLCIFYTPVDYAYIIDELARKPYPRNVARYHVKLSRKKTDKIFKKKKKQPLISDDSMNDGIIEKLSDECHITKELSTESIPEEMCVDEISEAEPKKTPNVARYHVKLSRKKTDKIFKKKKKQPLISDDSMNDGIIEKLSDECHITKELSTESIPEEMCVDEISEAEPKKTPVFREGKLRRTDLPFHLQDKQKGNERTDRVKPKAAKTSVVAARQMSKKKARKIMRAQRREQRQKQRLASTMEH</sequence>
<reference evidence="2 3" key="1">
    <citation type="submission" date="2014-11" db="EMBL/GenBank/DDBJ databases">
        <title>Genetic blueprint of the zoonotic pathogen Toxocara canis.</title>
        <authorList>
            <person name="Zhu X.-Q."/>
            <person name="Korhonen P.K."/>
            <person name="Cai H."/>
            <person name="Young N.D."/>
            <person name="Nejsum P."/>
            <person name="von Samson-Himmelstjerna G."/>
            <person name="Boag P.R."/>
            <person name="Tan P."/>
            <person name="Li Q."/>
            <person name="Min J."/>
            <person name="Yang Y."/>
            <person name="Wang X."/>
            <person name="Fang X."/>
            <person name="Hall R.S."/>
            <person name="Hofmann A."/>
            <person name="Sternberg P.W."/>
            <person name="Jex A.R."/>
            <person name="Gasser R.B."/>
        </authorList>
    </citation>
    <scope>NUCLEOTIDE SEQUENCE [LARGE SCALE GENOMIC DNA]</scope>
    <source>
        <strain evidence="2">PN_DK_2014</strain>
    </source>
</reference>
<gene>
    <name evidence="2" type="ORF">Tcan_13808</name>
</gene>
<evidence type="ECO:0000256" key="1">
    <source>
        <dbReference type="SAM" id="MobiDB-lite"/>
    </source>
</evidence>
<protein>
    <submittedName>
        <fullName evidence="2">Uncharacterized protein</fullName>
    </submittedName>
</protein>
<name>A0A0B2VQV1_TOXCA</name>
<evidence type="ECO:0000313" key="2">
    <source>
        <dbReference type="EMBL" id="KHN83425.1"/>
    </source>
</evidence>
<dbReference type="EMBL" id="JPKZ01001197">
    <property type="protein sequence ID" value="KHN83425.1"/>
    <property type="molecule type" value="Genomic_DNA"/>
</dbReference>
<evidence type="ECO:0000313" key="3">
    <source>
        <dbReference type="Proteomes" id="UP000031036"/>
    </source>
</evidence>
<dbReference type="AlphaFoldDB" id="A0A0B2VQV1"/>
<organism evidence="2 3">
    <name type="scientific">Toxocara canis</name>
    <name type="common">Canine roundworm</name>
    <dbReference type="NCBI Taxonomy" id="6265"/>
    <lineage>
        <taxon>Eukaryota</taxon>
        <taxon>Metazoa</taxon>
        <taxon>Ecdysozoa</taxon>
        <taxon>Nematoda</taxon>
        <taxon>Chromadorea</taxon>
        <taxon>Rhabditida</taxon>
        <taxon>Spirurina</taxon>
        <taxon>Ascaridomorpha</taxon>
        <taxon>Ascaridoidea</taxon>
        <taxon>Toxocaridae</taxon>
        <taxon>Toxocara</taxon>
    </lineage>
</organism>
<feature type="region of interest" description="Disordered" evidence="1">
    <location>
        <begin position="257"/>
        <end position="311"/>
    </location>
</feature>
<dbReference type="Proteomes" id="UP000031036">
    <property type="component" value="Unassembled WGS sequence"/>
</dbReference>